<dbReference type="InterPro" id="IPR006868">
    <property type="entry name" value="DUF630"/>
</dbReference>
<name>A0A2G9GNS0_9LAMI</name>
<sequence>MGTSNSRLEEDKTLQLCRARKKFIKQALNGRCSLAAAHIAYIEELKIIGAALRRFVEPNAQVESFVHPLRSLTPEPCALIEKSSSQSPSRHVDTMANMSPNPSLEVLSQYESHAMKFRGTFSKKIEEKPSVPVVVSVIPTTPPSITPHSAEVPSFEIPPIPLDTLPWDYFGLFHPMDYHISLQEGRGFDQGSKSSDDLQHLRDEEGIPELEDVEENSSSPQDSEDEFDEPSSASLVQRFRNVNTEMENVGNGDPPVISSQKGNEVQDNLVDGDLPVKSSETVKSETKLANGRRDSTPNLSSRRDASKGLAHLNDVKITEAKESKVNENVAPKDFFSSINEIERLFFKASESGEEIPRMLEANKFHFRPILHGKERVSITSLLLKSCFSCGEDPSEVQQEPSQNSDKYITWHRTIPSHPSTPRSFLVTNSTDDVDDLSNNLFDNSCMVSGSHASTLDRLYAWEKKLYDEVKAGRVLKSNFDQKCKLLRLKESRGKHADKTRATVKDLHSRIRVAIHRIDSISKKIEEIRDMELQPQLEELIEGLRKMWEAMLECHKLQFQIISTSHNPQTTNIKINLDSQRQITIHLGHELSSLSSTFTKWFIAQKIYVESINKWLFKCVFFLQ</sequence>
<dbReference type="STRING" id="429701.A0A2G9GNS0"/>
<dbReference type="AlphaFoldDB" id="A0A2G9GNS0"/>
<feature type="domain" description="DUF630" evidence="3">
    <location>
        <begin position="1"/>
        <end position="57"/>
    </location>
</feature>
<feature type="compositionally biased region" description="Basic and acidic residues" evidence="1">
    <location>
        <begin position="280"/>
        <end position="306"/>
    </location>
</feature>
<feature type="compositionally biased region" description="Acidic residues" evidence="1">
    <location>
        <begin position="206"/>
        <end position="215"/>
    </location>
</feature>
<dbReference type="Pfam" id="PF04782">
    <property type="entry name" value="DUF632"/>
    <property type="match status" value="1"/>
</dbReference>
<evidence type="ECO:0000259" key="2">
    <source>
        <dbReference type="Pfam" id="PF04782"/>
    </source>
</evidence>
<dbReference type="InterPro" id="IPR006867">
    <property type="entry name" value="DUF632"/>
</dbReference>
<accession>A0A2G9GNS0</accession>
<feature type="region of interest" description="Disordered" evidence="1">
    <location>
        <begin position="245"/>
        <end position="307"/>
    </location>
</feature>
<dbReference type="Pfam" id="PF04783">
    <property type="entry name" value="DUF630"/>
    <property type="match status" value="1"/>
</dbReference>
<proteinExistence type="predicted"/>
<evidence type="ECO:0000259" key="3">
    <source>
        <dbReference type="Pfam" id="PF04783"/>
    </source>
</evidence>
<dbReference type="PANTHER" id="PTHR21450">
    <property type="entry name" value="PROTEIN ALTERED PHOSPHATE STARVATION RESPONSE 1"/>
    <property type="match status" value="1"/>
</dbReference>
<protein>
    <recommendedName>
        <fullName evidence="6">DUF632 domain-containing protein</fullName>
    </recommendedName>
</protein>
<dbReference type="PANTHER" id="PTHR21450:SF6">
    <property type="entry name" value="EXPRESSED PROTEIN"/>
    <property type="match status" value="1"/>
</dbReference>
<evidence type="ECO:0008006" key="6">
    <source>
        <dbReference type="Google" id="ProtNLM"/>
    </source>
</evidence>
<dbReference type="EMBL" id="NKXS01004287">
    <property type="protein sequence ID" value="PIN06898.1"/>
    <property type="molecule type" value="Genomic_DNA"/>
</dbReference>
<comment type="caution">
    <text evidence="4">The sequence shown here is derived from an EMBL/GenBank/DDBJ whole genome shotgun (WGS) entry which is preliminary data.</text>
</comment>
<reference evidence="5" key="1">
    <citation type="journal article" date="2018" name="Gigascience">
        <title>Genome assembly of the Pink Ipe (Handroanthus impetiginosus, Bignoniaceae), a highly valued, ecologically keystone Neotropical timber forest tree.</title>
        <authorList>
            <person name="Silva-Junior O.B."/>
            <person name="Grattapaglia D."/>
            <person name="Novaes E."/>
            <person name="Collevatti R.G."/>
        </authorList>
    </citation>
    <scope>NUCLEOTIDE SEQUENCE [LARGE SCALE GENOMIC DNA]</scope>
    <source>
        <strain evidence="5">cv. UFG-1</strain>
    </source>
</reference>
<feature type="domain" description="DUF632" evidence="2">
    <location>
        <begin position="335"/>
        <end position="620"/>
    </location>
</feature>
<feature type="compositionally biased region" description="Polar residues" evidence="1">
    <location>
        <begin position="257"/>
        <end position="266"/>
    </location>
</feature>
<keyword evidence="5" id="KW-1185">Reference proteome</keyword>
<gene>
    <name evidence="4" type="ORF">CDL12_20541</name>
</gene>
<organism evidence="4 5">
    <name type="scientific">Handroanthus impetiginosus</name>
    <dbReference type="NCBI Taxonomy" id="429701"/>
    <lineage>
        <taxon>Eukaryota</taxon>
        <taxon>Viridiplantae</taxon>
        <taxon>Streptophyta</taxon>
        <taxon>Embryophyta</taxon>
        <taxon>Tracheophyta</taxon>
        <taxon>Spermatophyta</taxon>
        <taxon>Magnoliopsida</taxon>
        <taxon>eudicotyledons</taxon>
        <taxon>Gunneridae</taxon>
        <taxon>Pentapetalae</taxon>
        <taxon>asterids</taxon>
        <taxon>lamiids</taxon>
        <taxon>Lamiales</taxon>
        <taxon>Bignoniaceae</taxon>
        <taxon>Crescentiina</taxon>
        <taxon>Tabebuia alliance</taxon>
        <taxon>Handroanthus</taxon>
    </lineage>
</organism>
<evidence type="ECO:0000256" key="1">
    <source>
        <dbReference type="SAM" id="MobiDB-lite"/>
    </source>
</evidence>
<dbReference type="OrthoDB" id="694308at2759"/>
<evidence type="ECO:0000313" key="4">
    <source>
        <dbReference type="EMBL" id="PIN06898.1"/>
    </source>
</evidence>
<evidence type="ECO:0000313" key="5">
    <source>
        <dbReference type="Proteomes" id="UP000231279"/>
    </source>
</evidence>
<dbReference type="Proteomes" id="UP000231279">
    <property type="component" value="Unassembled WGS sequence"/>
</dbReference>
<feature type="region of interest" description="Disordered" evidence="1">
    <location>
        <begin position="204"/>
        <end position="232"/>
    </location>
</feature>